<evidence type="ECO:0000313" key="2">
    <source>
        <dbReference type="Proteomes" id="UP001497516"/>
    </source>
</evidence>
<organism evidence="1 2">
    <name type="scientific">Linum trigynum</name>
    <dbReference type="NCBI Taxonomy" id="586398"/>
    <lineage>
        <taxon>Eukaryota</taxon>
        <taxon>Viridiplantae</taxon>
        <taxon>Streptophyta</taxon>
        <taxon>Embryophyta</taxon>
        <taxon>Tracheophyta</taxon>
        <taxon>Spermatophyta</taxon>
        <taxon>Magnoliopsida</taxon>
        <taxon>eudicotyledons</taxon>
        <taxon>Gunneridae</taxon>
        <taxon>Pentapetalae</taxon>
        <taxon>rosids</taxon>
        <taxon>fabids</taxon>
        <taxon>Malpighiales</taxon>
        <taxon>Linaceae</taxon>
        <taxon>Linum</taxon>
    </lineage>
</organism>
<keyword evidence="2" id="KW-1185">Reference proteome</keyword>
<accession>A0AAV2CF36</accession>
<gene>
    <name evidence="1" type="ORF">LTRI10_LOCUS2910</name>
</gene>
<proteinExistence type="predicted"/>
<dbReference type="EMBL" id="OZ034813">
    <property type="protein sequence ID" value="CAL1355134.1"/>
    <property type="molecule type" value="Genomic_DNA"/>
</dbReference>
<reference evidence="1 2" key="1">
    <citation type="submission" date="2024-04" db="EMBL/GenBank/DDBJ databases">
        <authorList>
            <person name="Fracassetti M."/>
        </authorList>
    </citation>
    <scope>NUCLEOTIDE SEQUENCE [LARGE SCALE GENOMIC DNA]</scope>
</reference>
<sequence length="79" mass="9052">MVNIRNHKHTIMKLIKDDNTEVTYVKEMGDEAVRFYKNLLGEVDKEVQILPAAVEEEVRLRRCPNFVDSSYKGGEQGGV</sequence>
<dbReference type="AlphaFoldDB" id="A0AAV2CF36"/>
<evidence type="ECO:0000313" key="1">
    <source>
        <dbReference type="EMBL" id="CAL1355134.1"/>
    </source>
</evidence>
<protein>
    <submittedName>
        <fullName evidence="1">Uncharacterized protein</fullName>
    </submittedName>
</protein>
<dbReference type="Proteomes" id="UP001497516">
    <property type="component" value="Chromosome 1"/>
</dbReference>
<name>A0AAV2CF36_9ROSI</name>